<dbReference type="InterPro" id="IPR040797">
    <property type="entry name" value="ZMIZ1_N"/>
</dbReference>
<dbReference type="AlphaFoldDB" id="A0A4U8UWX9"/>
<comment type="caution">
    <text evidence="3">The sequence shown here is derived from an EMBL/GenBank/DDBJ whole genome shotgun (WGS) entry which is preliminary data.</text>
</comment>
<evidence type="ECO:0000313" key="4">
    <source>
        <dbReference type="Proteomes" id="UP000298663"/>
    </source>
</evidence>
<feature type="region of interest" description="Disordered" evidence="1">
    <location>
        <begin position="108"/>
        <end position="127"/>
    </location>
</feature>
<evidence type="ECO:0000313" key="3">
    <source>
        <dbReference type="EMBL" id="TMS37921.1"/>
    </source>
</evidence>
<dbReference type="Pfam" id="PF18028">
    <property type="entry name" value="Zmiz1_N"/>
    <property type="match status" value="1"/>
</dbReference>
<dbReference type="EMBL" id="AZBU02000001">
    <property type="protein sequence ID" value="TMS37921.1"/>
    <property type="molecule type" value="Genomic_DNA"/>
</dbReference>
<feature type="domain" description="ZMIZ1 N-terminal" evidence="2">
    <location>
        <begin position="11"/>
        <end position="108"/>
    </location>
</feature>
<proteinExistence type="predicted"/>
<evidence type="ECO:0000259" key="2">
    <source>
        <dbReference type="Pfam" id="PF18028"/>
    </source>
</evidence>
<sequence>MTDEITYEQHIQQNNQRLISIRNNLADPTGYAYGCQELTGWCSDSRAFHESFEENLIATLEAIVVQSSRNGYDRDLAKQLIAACFVHRKLLSKANTTKVSRWHDQLRKPKRGGTLSSKRKSSNLAAKAQAANTAAVVGNLPPQKGVPANPPLELDVNYAVVEPFLSPE</sequence>
<keyword evidence="4" id="KW-1185">Reference proteome</keyword>
<organism evidence="3 4">
    <name type="scientific">Steinernema carpocapsae</name>
    <name type="common">Entomopathogenic nematode</name>
    <dbReference type="NCBI Taxonomy" id="34508"/>
    <lineage>
        <taxon>Eukaryota</taxon>
        <taxon>Metazoa</taxon>
        <taxon>Ecdysozoa</taxon>
        <taxon>Nematoda</taxon>
        <taxon>Chromadorea</taxon>
        <taxon>Rhabditida</taxon>
        <taxon>Tylenchina</taxon>
        <taxon>Panagrolaimomorpha</taxon>
        <taxon>Strongyloidoidea</taxon>
        <taxon>Steinernematidae</taxon>
        <taxon>Steinernema</taxon>
    </lineage>
</organism>
<name>A0A4U8UWX9_STECR</name>
<accession>A0A4U8UWX9</accession>
<reference evidence="3 4" key="2">
    <citation type="journal article" date="2019" name="G3 (Bethesda)">
        <title>Hybrid Assembly of the Genome of the Entomopathogenic Nematode Steinernema carpocapsae Identifies the X-Chromosome.</title>
        <authorList>
            <person name="Serra L."/>
            <person name="Macchietto M."/>
            <person name="Macias-Munoz A."/>
            <person name="McGill C.J."/>
            <person name="Rodriguez I.M."/>
            <person name="Rodriguez B."/>
            <person name="Murad R."/>
            <person name="Mortazavi A."/>
        </authorList>
    </citation>
    <scope>NUCLEOTIDE SEQUENCE [LARGE SCALE GENOMIC DNA]</scope>
    <source>
        <strain evidence="3 4">ALL</strain>
    </source>
</reference>
<dbReference type="EMBL" id="CM016762">
    <property type="protein sequence ID" value="TMS37921.1"/>
    <property type="molecule type" value="Genomic_DNA"/>
</dbReference>
<reference evidence="3 4" key="1">
    <citation type="journal article" date="2015" name="Genome Biol.">
        <title>Comparative genomics of Steinernema reveals deeply conserved gene regulatory networks.</title>
        <authorList>
            <person name="Dillman A.R."/>
            <person name="Macchietto M."/>
            <person name="Porter C.F."/>
            <person name="Rogers A."/>
            <person name="Williams B."/>
            <person name="Antoshechkin I."/>
            <person name="Lee M.M."/>
            <person name="Goodwin Z."/>
            <person name="Lu X."/>
            <person name="Lewis E.E."/>
            <person name="Goodrich-Blair H."/>
            <person name="Stock S.P."/>
            <person name="Adams B.J."/>
            <person name="Sternberg P.W."/>
            <person name="Mortazavi A."/>
        </authorList>
    </citation>
    <scope>NUCLEOTIDE SEQUENCE [LARGE SCALE GENOMIC DNA]</scope>
    <source>
        <strain evidence="3 4">ALL</strain>
    </source>
</reference>
<protein>
    <recommendedName>
        <fullName evidence="2">ZMIZ1 N-terminal domain-containing protein</fullName>
    </recommendedName>
</protein>
<dbReference type="Proteomes" id="UP000298663">
    <property type="component" value="Chromosome X"/>
</dbReference>
<evidence type="ECO:0000256" key="1">
    <source>
        <dbReference type="SAM" id="MobiDB-lite"/>
    </source>
</evidence>
<dbReference type="STRING" id="34508.A0A4U8UWX9"/>
<gene>
    <name evidence="3" type="ORF">L596_004756</name>
</gene>
<dbReference type="OrthoDB" id="27975at2759"/>